<evidence type="ECO:0000256" key="14">
    <source>
        <dbReference type="RuleBase" id="RU003991"/>
    </source>
</evidence>
<proteinExistence type="inferred from homology"/>
<feature type="active site" description="For autocatalytic cleavage activity" evidence="13">
    <location>
        <position position="169"/>
    </location>
</feature>
<evidence type="ECO:0000256" key="9">
    <source>
        <dbReference type="ARBA" id="ARBA00023125"/>
    </source>
</evidence>
<dbReference type="Pfam" id="PF00717">
    <property type="entry name" value="Peptidase_S24"/>
    <property type="match status" value="1"/>
</dbReference>
<evidence type="ECO:0000256" key="5">
    <source>
        <dbReference type="ARBA" id="ARBA00022763"/>
    </source>
</evidence>
<dbReference type="InterPro" id="IPR036388">
    <property type="entry name" value="WH-like_DNA-bd_sf"/>
</dbReference>
<evidence type="ECO:0000313" key="17">
    <source>
        <dbReference type="EMBL" id="SES69908.1"/>
    </source>
</evidence>
<dbReference type="Gene3D" id="2.10.109.10">
    <property type="entry name" value="Umud Fragment, subunit A"/>
    <property type="match status" value="1"/>
</dbReference>
<dbReference type="SUPFAM" id="SSF46785">
    <property type="entry name" value="Winged helix' DNA-binding domain"/>
    <property type="match status" value="1"/>
</dbReference>
<dbReference type="InterPro" id="IPR015927">
    <property type="entry name" value="Peptidase_S24_S26A/B/C"/>
</dbReference>
<dbReference type="InterPro" id="IPR006197">
    <property type="entry name" value="Peptidase_S24_LexA"/>
</dbReference>
<organism evidence="17 18">
    <name type="scientific">Natronincola peptidivorans</name>
    <dbReference type="NCBI Taxonomy" id="426128"/>
    <lineage>
        <taxon>Bacteria</taxon>
        <taxon>Bacillati</taxon>
        <taxon>Bacillota</taxon>
        <taxon>Clostridia</taxon>
        <taxon>Peptostreptococcales</taxon>
        <taxon>Natronincolaceae</taxon>
        <taxon>Natronincola</taxon>
    </lineage>
</organism>
<comment type="catalytic activity">
    <reaction evidence="13">
        <text>Hydrolysis of Ala-|-Gly bond in repressor LexA.</text>
        <dbReference type="EC" id="3.4.21.88"/>
    </reaction>
</comment>
<evidence type="ECO:0000256" key="10">
    <source>
        <dbReference type="ARBA" id="ARBA00023163"/>
    </source>
</evidence>
<keyword evidence="7 13" id="KW-0068">Autocatalytic cleavage</keyword>
<dbReference type="InterPro" id="IPR036390">
    <property type="entry name" value="WH_DNA-bd_sf"/>
</dbReference>
<keyword evidence="10 13" id="KW-0804">Transcription</keyword>
<reference evidence="17 18" key="1">
    <citation type="submission" date="2016-10" db="EMBL/GenBank/DDBJ databases">
        <authorList>
            <person name="de Groot N.N."/>
        </authorList>
    </citation>
    <scope>NUCLEOTIDE SEQUENCE [LARGE SCALE GENOMIC DNA]</scope>
    <source>
        <strain evidence="17 18">DSM 18979</strain>
    </source>
</reference>
<keyword evidence="8 13" id="KW-0805">Transcription regulation</keyword>
<gene>
    <name evidence="13" type="primary">lexA</name>
    <name evidence="17" type="ORF">SAMN05660297_00293</name>
</gene>
<dbReference type="GO" id="GO:0009432">
    <property type="term" value="P:SOS response"/>
    <property type="evidence" value="ECO:0007669"/>
    <property type="project" value="UniProtKB-UniRule"/>
</dbReference>
<evidence type="ECO:0000256" key="2">
    <source>
        <dbReference type="ARBA" id="ARBA00011738"/>
    </source>
</evidence>
<dbReference type="Proteomes" id="UP000199568">
    <property type="component" value="Unassembled WGS sequence"/>
</dbReference>
<evidence type="ECO:0000256" key="1">
    <source>
        <dbReference type="ARBA" id="ARBA00007484"/>
    </source>
</evidence>
<feature type="domain" description="LexA repressor DNA-binding" evidence="16">
    <location>
        <begin position="3"/>
        <end position="66"/>
    </location>
</feature>
<keyword evidence="9 13" id="KW-0238">DNA-binding</keyword>
<dbReference type="CDD" id="cd00090">
    <property type="entry name" value="HTH_ARSR"/>
    <property type="match status" value="1"/>
</dbReference>
<feature type="site" description="Cleavage; by autolysis" evidence="13">
    <location>
        <begin position="95"/>
        <end position="96"/>
    </location>
</feature>
<dbReference type="STRING" id="426128.SAMN05660297_00293"/>
<dbReference type="EC" id="3.4.21.88" evidence="13"/>
<dbReference type="OrthoDB" id="9802364at2"/>
<evidence type="ECO:0000256" key="3">
    <source>
        <dbReference type="ARBA" id="ARBA00022491"/>
    </source>
</evidence>
<dbReference type="Pfam" id="PF01726">
    <property type="entry name" value="LexA_DNA_bind"/>
    <property type="match status" value="1"/>
</dbReference>
<evidence type="ECO:0000256" key="7">
    <source>
        <dbReference type="ARBA" id="ARBA00022813"/>
    </source>
</evidence>
<evidence type="ECO:0000256" key="4">
    <source>
        <dbReference type="ARBA" id="ARBA00022705"/>
    </source>
</evidence>
<dbReference type="GO" id="GO:0003677">
    <property type="term" value="F:DNA binding"/>
    <property type="evidence" value="ECO:0007669"/>
    <property type="project" value="UniProtKB-UniRule"/>
</dbReference>
<comment type="similarity">
    <text evidence="1 13 14">Belongs to the peptidase S24 family.</text>
</comment>
<dbReference type="GO" id="GO:0006260">
    <property type="term" value="P:DNA replication"/>
    <property type="evidence" value="ECO:0007669"/>
    <property type="project" value="UniProtKB-UniRule"/>
</dbReference>
<dbReference type="NCBIfam" id="TIGR00498">
    <property type="entry name" value="lexA"/>
    <property type="match status" value="1"/>
</dbReference>
<dbReference type="Gene3D" id="1.10.10.10">
    <property type="entry name" value="Winged helix-like DNA-binding domain superfamily/Winged helix DNA-binding domain"/>
    <property type="match status" value="1"/>
</dbReference>
<feature type="active site" description="For autocatalytic cleavage activity" evidence="13">
    <location>
        <position position="132"/>
    </location>
</feature>
<keyword evidence="4 13" id="KW-0235">DNA replication</keyword>
<dbReference type="PANTHER" id="PTHR33516">
    <property type="entry name" value="LEXA REPRESSOR"/>
    <property type="match status" value="1"/>
</dbReference>
<dbReference type="GO" id="GO:0006508">
    <property type="term" value="P:proteolysis"/>
    <property type="evidence" value="ECO:0007669"/>
    <property type="project" value="InterPro"/>
</dbReference>
<evidence type="ECO:0000259" key="16">
    <source>
        <dbReference type="Pfam" id="PF01726"/>
    </source>
</evidence>
<evidence type="ECO:0000256" key="13">
    <source>
        <dbReference type="HAMAP-Rule" id="MF_00015"/>
    </source>
</evidence>
<dbReference type="GO" id="GO:0004252">
    <property type="term" value="F:serine-type endopeptidase activity"/>
    <property type="evidence" value="ECO:0007669"/>
    <property type="project" value="UniProtKB-UniRule"/>
</dbReference>
<dbReference type="SUPFAM" id="SSF51306">
    <property type="entry name" value="LexA/Signal peptidase"/>
    <property type="match status" value="1"/>
</dbReference>
<keyword evidence="3 13" id="KW-0678">Repressor</keyword>
<dbReference type="AlphaFoldDB" id="A0A1H9YLF6"/>
<dbReference type="InterPro" id="IPR036286">
    <property type="entry name" value="LexA/Signal_pep-like_sf"/>
</dbReference>
<dbReference type="GO" id="GO:0006281">
    <property type="term" value="P:DNA repair"/>
    <property type="evidence" value="ECO:0007669"/>
    <property type="project" value="UniProtKB-UniRule"/>
</dbReference>
<comment type="function">
    <text evidence="13">Represses a number of genes involved in the response to DNA damage (SOS response), including recA and lexA. In the presence of single-stranded DNA, RecA interacts with LexA causing an autocatalytic cleavage which disrupts the DNA-binding part of LexA, leading to derepression of the SOS regulon and eventually DNA repair.</text>
</comment>
<evidence type="ECO:0000256" key="8">
    <source>
        <dbReference type="ARBA" id="ARBA00023015"/>
    </source>
</evidence>
<sequence length="208" mass="23744">MYEDLSNKQMEILKYMKKEINAKGYPPSVREICQAVELKSTSTVHGHLNKLEEKGYIRKDPTKPRAIEILDNDSTYDFRLNKEMISIPIIGKVTAGEPILAVENIEETFPLPADFVNHNNKDVFILSIKGDSMIEAGILNDDYVIVRQQTHASNGDIVVALLDEEATVKRFYREFDHIRLQPENKFMEPILVKDIAILGKVVGVFRKI</sequence>
<evidence type="ECO:0000259" key="15">
    <source>
        <dbReference type="Pfam" id="PF00717"/>
    </source>
</evidence>
<evidence type="ECO:0000313" key="18">
    <source>
        <dbReference type="Proteomes" id="UP000199568"/>
    </source>
</evidence>
<protein>
    <recommendedName>
        <fullName evidence="13">LexA repressor</fullName>
        <ecNumber evidence="13">3.4.21.88</ecNumber>
    </recommendedName>
</protein>
<dbReference type="PRINTS" id="PR00726">
    <property type="entry name" value="LEXASERPTASE"/>
</dbReference>
<feature type="DNA-binding region" description="H-T-H motif" evidence="13">
    <location>
        <begin position="29"/>
        <end position="49"/>
    </location>
</feature>
<dbReference type="InterPro" id="IPR039418">
    <property type="entry name" value="LexA-like"/>
</dbReference>
<comment type="subunit">
    <text evidence="2 13">Homodimer.</text>
</comment>
<keyword evidence="11 13" id="KW-0234">DNA repair</keyword>
<keyword evidence="6 13" id="KW-0378">Hydrolase</keyword>
<keyword evidence="12 13" id="KW-0742">SOS response</keyword>
<evidence type="ECO:0000256" key="11">
    <source>
        <dbReference type="ARBA" id="ARBA00023204"/>
    </source>
</evidence>
<dbReference type="EMBL" id="FOHU01000001">
    <property type="protein sequence ID" value="SES69908.1"/>
    <property type="molecule type" value="Genomic_DNA"/>
</dbReference>
<dbReference type="InterPro" id="IPR006200">
    <property type="entry name" value="LexA"/>
</dbReference>
<evidence type="ECO:0000256" key="12">
    <source>
        <dbReference type="ARBA" id="ARBA00023236"/>
    </source>
</evidence>
<name>A0A1H9YLF6_9FIRM</name>
<accession>A0A1H9YLF6</accession>
<dbReference type="InterPro" id="IPR006199">
    <property type="entry name" value="LexA_DNA-bd_dom"/>
</dbReference>
<dbReference type="InterPro" id="IPR011991">
    <property type="entry name" value="ArsR-like_HTH"/>
</dbReference>
<dbReference type="HAMAP" id="MF_00015">
    <property type="entry name" value="LexA"/>
    <property type="match status" value="1"/>
</dbReference>
<evidence type="ECO:0000256" key="6">
    <source>
        <dbReference type="ARBA" id="ARBA00022801"/>
    </source>
</evidence>
<dbReference type="FunFam" id="1.10.10.10:FF:000009">
    <property type="entry name" value="LexA repressor"/>
    <property type="match status" value="1"/>
</dbReference>
<dbReference type="RefSeq" id="WP_090438198.1">
    <property type="nucleotide sequence ID" value="NZ_FOHU01000001.1"/>
</dbReference>
<keyword evidence="5 13" id="KW-0227">DNA damage</keyword>
<dbReference type="PANTHER" id="PTHR33516:SF2">
    <property type="entry name" value="LEXA REPRESSOR-RELATED"/>
    <property type="match status" value="1"/>
</dbReference>
<dbReference type="InterPro" id="IPR050077">
    <property type="entry name" value="LexA_repressor"/>
</dbReference>
<keyword evidence="18" id="KW-1185">Reference proteome</keyword>
<feature type="domain" description="Peptidase S24/S26A/S26B/S26C" evidence="15">
    <location>
        <begin position="88"/>
        <end position="202"/>
    </location>
</feature>
<dbReference type="GO" id="GO:0045892">
    <property type="term" value="P:negative regulation of DNA-templated transcription"/>
    <property type="evidence" value="ECO:0007669"/>
    <property type="project" value="UniProtKB-UniRule"/>
</dbReference>
<dbReference type="CDD" id="cd06529">
    <property type="entry name" value="S24_LexA-like"/>
    <property type="match status" value="1"/>
</dbReference>
<dbReference type="FunFam" id="2.10.109.10:FF:000001">
    <property type="entry name" value="LexA repressor"/>
    <property type="match status" value="1"/>
</dbReference>